<dbReference type="PANTHER" id="PTHR12542">
    <property type="entry name" value="EXOCYST COMPLEX PROTEIN EXO70"/>
    <property type="match status" value="1"/>
</dbReference>
<dbReference type="InterPro" id="IPR046364">
    <property type="entry name" value="Exo70_C"/>
</dbReference>
<dbReference type="InterPro" id="IPR016159">
    <property type="entry name" value="Cullin_repeat-like_dom_sf"/>
</dbReference>
<comment type="caution">
    <text evidence="6">The sequence shown here is derived from an EMBL/GenBank/DDBJ whole genome shotgun (WGS) entry which is preliminary data.</text>
</comment>
<organism evidence="6 7">
    <name type="scientific">Cuscuta australis</name>
    <dbReference type="NCBI Taxonomy" id="267555"/>
    <lineage>
        <taxon>Eukaryota</taxon>
        <taxon>Viridiplantae</taxon>
        <taxon>Streptophyta</taxon>
        <taxon>Embryophyta</taxon>
        <taxon>Tracheophyta</taxon>
        <taxon>Spermatophyta</taxon>
        <taxon>Magnoliopsida</taxon>
        <taxon>eudicotyledons</taxon>
        <taxon>Gunneridae</taxon>
        <taxon>Pentapetalae</taxon>
        <taxon>asterids</taxon>
        <taxon>lamiids</taxon>
        <taxon>Solanales</taxon>
        <taxon>Convolvulaceae</taxon>
        <taxon>Cuscuteae</taxon>
        <taxon>Cuscuta</taxon>
        <taxon>Cuscuta subgen. Grammica</taxon>
        <taxon>Cuscuta sect. Cleistogrammica</taxon>
    </lineage>
</organism>
<sequence length="664" mass="75144">MEKIIPSGKSISIGNNGCNGSGSPVSRLFITSSIKRNDLSTQRPGDEDSLDNVAEKADQICRDVDQFISVLSESDRSSSLPNIPDAVEDLCKIVESRTAEYVSRKNQIRFGKVTEEDGSFIDAVIRLSKLSNVFNDFPAGSTTSSWLNRIGIVLQRAMAFMEEELPVLLEGSRHFSDSNVRKSLSLDSRDEDRDTSPRESESIGKDNYPACSPEAVAAISRIASAMIAAGYENEFCQAYSISRRNAFSEQMKKFDFERINVEDVQKMPWDTLEGEITRWMGVVKFCSETLIPGERRLADSIFSDHPPLSHTVSTNFTRPVVIQLMDLAEVVSMTKRSAEKLFKFLDMYETICDLTSTLRDWCSDGSLSEIRHEIAAVGDRIGEAVVSLFLDLENSIRNDVSRTPVPGGAVHPLVRYVMNYLEYTFEYKDTLERIFNQHGGPDMIQPSLGSPFDGNNSSPAPEPDPEIKTTPFSTQIVKVMDLLDANLQTRASLYRDPSLRDIFLMNNGRYILQKVKRCGKMHKLMGDDWCRRRSGIVRQFHKSYQRETWGRVLRILNHDGLQVNGKIAKPVLKERFKSFTAAFEDIHKTQSSWVASDEQLQSELRVSISTVVIPAYRSFLGRFRQCLENSKQAERYIKYQPEDIEALIEELFEGNQASMVRRRA</sequence>
<dbReference type="Pfam" id="PF03081">
    <property type="entry name" value="Exo70_C"/>
    <property type="match status" value="1"/>
</dbReference>
<dbReference type="AlphaFoldDB" id="A0A328D421"/>
<dbReference type="InterPro" id="IPR004140">
    <property type="entry name" value="Exo70"/>
</dbReference>
<gene>
    <name evidence="6" type="ORF">DM860_002641</name>
</gene>
<keyword evidence="3" id="KW-0268">Exocytosis</keyword>
<evidence type="ECO:0000313" key="7">
    <source>
        <dbReference type="Proteomes" id="UP000249390"/>
    </source>
</evidence>
<feature type="region of interest" description="Disordered" evidence="4">
    <location>
        <begin position="445"/>
        <end position="469"/>
    </location>
</feature>
<evidence type="ECO:0000259" key="5">
    <source>
        <dbReference type="Pfam" id="PF03081"/>
    </source>
</evidence>
<accession>A0A328D421</accession>
<reference evidence="6 7" key="1">
    <citation type="submission" date="2018-06" db="EMBL/GenBank/DDBJ databases">
        <title>The Genome of Cuscuta australis (Dodder) Provides Insight into the Evolution of Plant Parasitism.</title>
        <authorList>
            <person name="Liu H."/>
        </authorList>
    </citation>
    <scope>NUCLEOTIDE SEQUENCE [LARGE SCALE GENOMIC DNA]</scope>
    <source>
        <strain evidence="7">cv. Yunnan</strain>
        <tissue evidence="6">Vines</tissue>
    </source>
</reference>
<keyword evidence="7" id="KW-1185">Reference proteome</keyword>
<evidence type="ECO:0000256" key="1">
    <source>
        <dbReference type="ARBA" id="ARBA00006756"/>
    </source>
</evidence>
<feature type="compositionally biased region" description="Basic and acidic residues" evidence="4">
    <location>
        <begin position="187"/>
        <end position="204"/>
    </location>
</feature>
<keyword evidence="2 3" id="KW-0813">Transport</keyword>
<evidence type="ECO:0000256" key="4">
    <source>
        <dbReference type="SAM" id="MobiDB-lite"/>
    </source>
</evidence>
<dbReference type="Gene3D" id="1.20.1280.170">
    <property type="entry name" value="Exocyst complex component Exo70"/>
    <property type="match status" value="1"/>
</dbReference>
<dbReference type="SUPFAM" id="SSF74788">
    <property type="entry name" value="Cullin repeat-like"/>
    <property type="match status" value="1"/>
</dbReference>
<dbReference type="Proteomes" id="UP000249390">
    <property type="component" value="Unassembled WGS sequence"/>
</dbReference>
<evidence type="ECO:0000256" key="3">
    <source>
        <dbReference type="RuleBase" id="RU365026"/>
    </source>
</evidence>
<dbReference type="GO" id="GO:0006887">
    <property type="term" value="P:exocytosis"/>
    <property type="evidence" value="ECO:0007669"/>
    <property type="project" value="UniProtKB-KW"/>
</dbReference>
<feature type="region of interest" description="Disordered" evidence="4">
    <location>
        <begin position="184"/>
        <end position="207"/>
    </location>
</feature>
<dbReference type="GO" id="GO:0005546">
    <property type="term" value="F:phosphatidylinositol-4,5-bisphosphate binding"/>
    <property type="evidence" value="ECO:0007669"/>
    <property type="project" value="InterPro"/>
</dbReference>
<name>A0A328D421_9ASTE</name>
<keyword evidence="3" id="KW-0653">Protein transport</keyword>
<evidence type="ECO:0000256" key="2">
    <source>
        <dbReference type="ARBA" id="ARBA00022448"/>
    </source>
</evidence>
<feature type="domain" description="Exocyst complex subunit Exo70 C-terminal" evidence="5">
    <location>
        <begin position="277"/>
        <end position="650"/>
    </location>
</feature>
<evidence type="ECO:0000313" key="6">
    <source>
        <dbReference type="EMBL" id="RAL38663.1"/>
    </source>
</evidence>
<proteinExistence type="inferred from homology"/>
<dbReference type="PANTHER" id="PTHR12542:SF176">
    <property type="entry name" value="EXOCYST SUBUNIT EXO70 FAMILY PROTEIN"/>
    <property type="match status" value="1"/>
</dbReference>
<dbReference type="GO" id="GO:0015031">
    <property type="term" value="P:protein transport"/>
    <property type="evidence" value="ECO:0007669"/>
    <property type="project" value="UniProtKB-KW"/>
</dbReference>
<dbReference type="EMBL" id="NQVE01000209">
    <property type="protein sequence ID" value="RAL38663.1"/>
    <property type="molecule type" value="Genomic_DNA"/>
</dbReference>
<protein>
    <recommendedName>
        <fullName evidence="3">Exocyst subunit Exo70 family protein</fullName>
    </recommendedName>
</protein>
<dbReference type="GO" id="GO:0000145">
    <property type="term" value="C:exocyst"/>
    <property type="evidence" value="ECO:0007669"/>
    <property type="project" value="InterPro"/>
</dbReference>
<comment type="similarity">
    <text evidence="1 3">Belongs to the EXO70 family.</text>
</comment>
<comment type="function">
    <text evidence="3">Component of the exocyst complex.</text>
</comment>